<sequence>MENNKTALIAGATGLIGSHLLKILSTDSYYREIIVITRKKLTGMYSDKVKNLIIDFDNLNAVSFSKIDDVYCCLGTTMKAAGSREAFYKVDFTYPVTLAKMAADSGARKYLVVTAMGADKNSRFYYNRVKGAVEEALKEIGFSALFILQPSLLLGARTESRPGERFAQLLARSLSFLFFGPFKKYKAIEGIKVAQALALLGKTGSPGVKVVTSNEIADIST</sequence>
<evidence type="ECO:0000256" key="1">
    <source>
        <dbReference type="ARBA" id="ARBA00004370"/>
    </source>
</evidence>
<keyword evidence="5" id="KW-1185">Reference proteome</keyword>
<evidence type="ECO:0000259" key="3">
    <source>
        <dbReference type="Pfam" id="PF01370"/>
    </source>
</evidence>
<dbReference type="InterPro" id="IPR001509">
    <property type="entry name" value="Epimerase_deHydtase"/>
</dbReference>
<evidence type="ECO:0000256" key="2">
    <source>
        <dbReference type="ARBA" id="ARBA00023136"/>
    </source>
</evidence>
<dbReference type="Pfam" id="PF01370">
    <property type="entry name" value="Epimerase"/>
    <property type="match status" value="1"/>
</dbReference>
<name>A0ABT8LFM4_9BACT</name>
<dbReference type="PANTHER" id="PTHR14097:SF7">
    <property type="entry name" value="OXIDOREDUCTASE HTATIP2"/>
    <property type="match status" value="1"/>
</dbReference>
<feature type="domain" description="NAD-dependent epimerase/dehydratase" evidence="3">
    <location>
        <begin position="7"/>
        <end position="114"/>
    </location>
</feature>
<dbReference type="RefSeq" id="WP_346761921.1">
    <property type="nucleotide sequence ID" value="NZ_JAUJEB010000009.1"/>
</dbReference>
<evidence type="ECO:0000313" key="4">
    <source>
        <dbReference type="EMBL" id="MDN5216589.1"/>
    </source>
</evidence>
<proteinExistence type="predicted"/>
<reference evidence="4" key="1">
    <citation type="submission" date="2023-06" db="EMBL/GenBank/DDBJ databases">
        <title>Genomic of Agaribacillus aureum.</title>
        <authorList>
            <person name="Wang G."/>
        </authorList>
    </citation>
    <scope>NUCLEOTIDE SEQUENCE</scope>
    <source>
        <strain evidence="4">BMA12</strain>
    </source>
</reference>
<protein>
    <submittedName>
        <fullName evidence="4">NAD-dependent epimerase/dehydratase family protein</fullName>
    </submittedName>
</protein>
<keyword evidence="2" id="KW-0472">Membrane</keyword>
<comment type="caution">
    <text evidence="4">The sequence shown here is derived from an EMBL/GenBank/DDBJ whole genome shotgun (WGS) entry which is preliminary data.</text>
</comment>
<comment type="subcellular location">
    <subcellularLocation>
        <location evidence="1">Membrane</location>
    </subcellularLocation>
</comment>
<gene>
    <name evidence="4" type="ORF">QQ020_31255</name>
</gene>
<evidence type="ECO:0000313" key="5">
    <source>
        <dbReference type="Proteomes" id="UP001172083"/>
    </source>
</evidence>
<dbReference type="SUPFAM" id="SSF51735">
    <property type="entry name" value="NAD(P)-binding Rossmann-fold domains"/>
    <property type="match status" value="1"/>
</dbReference>
<dbReference type="Proteomes" id="UP001172083">
    <property type="component" value="Unassembled WGS sequence"/>
</dbReference>
<dbReference type="PANTHER" id="PTHR14097">
    <property type="entry name" value="OXIDOREDUCTASE HTATIP2"/>
    <property type="match status" value="1"/>
</dbReference>
<accession>A0ABT8LFM4</accession>
<dbReference type="Gene3D" id="3.40.50.720">
    <property type="entry name" value="NAD(P)-binding Rossmann-like Domain"/>
    <property type="match status" value="1"/>
</dbReference>
<dbReference type="InterPro" id="IPR036291">
    <property type="entry name" value="NAD(P)-bd_dom_sf"/>
</dbReference>
<dbReference type="EMBL" id="JAUJEB010000009">
    <property type="protein sequence ID" value="MDN5216589.1"/>
    <property type="molecule type" value="Genomic_DNA"/>
</dbReference>
<organism evidence="4 5">
    <name type="scientific">Agaribacillus aureus</name>
    <dbReference type="NCBI Taxonomy" id="3051825"/>
    <lineage>
        <taxon>Bacteria</taxon>
        <taxon>Pseudomonadati</taxon>
        <taxon>Bacteroidota</taxon>
        <taxon>Cytophagia</taxon>
        <taxon>Cytophagales</taxon>
        <taxon>Splendidivirgaceae</taxon>
        <taxon>Agaribacillus</taxon>
    </lineage>
</organism>